<feature type="chain" id="PRO_5014889053" evidence="1">
    <location>
        <begin position="19"/>
        <end position="90"/>
    </location>
</feature>
<keyword evidence="1" id="KW-0732">Signal</keyword>
<sequence>MIMMILILSSSLPCGGGCIRERHCTARLHYAPIEHESWTAIRISGLRSPSAPTSHNQRSYIVLRNRTRPGLAFVWRTYSMQPDATTLGRP</sequence>
<reference evidence="2" key="1">
    <citation type="submission" date="2018-01" db="EMBL/GenBank/DDBJ databases">
        <title>An insight into the sialome of Amazonian anophelines.</title>
        <authorList>
            <person name="Ribeiro J.M."/>
            <person name="Scarpassa V."/>
            <person name="Calvo E."/>
        </authorList>
    </citation>
    <scope>NUCLEOTIDE SEQUENCE</scope>
</reference>
<protein>
    <submittedName>
        <fullName evidence="2">Putative secreted protein</fullName>
    </submittedName>
</protein>
<evidence type="ECO:0000256" key="1">
    <source>
        <dbReference type="SAM" id="SignalP"/>
    </source>
</evidence>
<accession>A0A2M4DQZ5</accession>
<name>A0A2M4DQZ5_ANODA</name>
<proteinExistence type="predicted"/>
<organism evidence="2">
    <name type="scientific">Anopheles darlingi</name>
    <name type="common">Mosquito</name>
    <dbReference type="NCBI Taxonomy" id="43151"/>
    <lineage>
        <taxon>Eukaryota</taxon>
        <taxon>Metazoa</taxon>
        <taxon>Ecdysozoa</taxon>
        <taxon>Arthropoda</taxon>
        <taxon>Hexapoda</taxon>
        <taxon>Insecta</taxon>
        <taxon>Pterygota</taxon>
        <taxon>Neoptera</taxon>
        <taxon>Endopterygota</taxon>
        <taxon>Diptera</taxon>
        <taxon>Nematocera</taxon>
        <taxon>Culicoidea</taxon>
        <taxon>Culicidae</taxon>
        <taxon>Anophelinae</taxon>
        <taxon>Anopheles</taxon>
    </lineage>
</organism>
<evidence type="ECO:0000313" key="2">
    <source>
        <dbReference type="EMBL" id="MBW79966.1"/>
    </source>
</evidence>
<dbReference type="AlphaFoldDB" id="A0A2M4DQZ5"/>
<dbReference type="EMBL" id="GGFL01015788">
    <property type="protein sequence ID" value="MBW79966.1"/>
    <property type="molecule type" value="Transcribed_RNA"/>
</dbReference>
<feature type="signal peptide" evidence="1">
    <location>
        <begin position="1"/>
        <end position="18"/>
    </location>
</feature>